<dbReference type="EMBL" id="JAHESC010000003">
    <property type="protein sequence ID" value="MBT1685478.1"/>
    <property type="molecule type" value="Genomic_DNA"/>
</dbReference>
<keyword evidence="1" id="KW-0732">Signal</keyword>
<evidence type="ECO:0000313" key="3">
    <source>
        <dbReference type="Proteomes" id="UP001319180"/>
    </source>
</evidence>
<organism evidence="2 3">
    <name type="scientific">Dawidia soli</name>
    <dbReference type="NCBI Taxonomy" id="2782352"/>
    <lineage>
        <taxon>Bacteria</taxon>
        <taxon>Pseudomonadati</taxon>
        <taxon>Bacteroidota</taxon>
        <taxon>Cytophagia</taxon>
        <taxon>Cytophagales</taxon>
        <taxon>Chryseotaleaceae</taxon>
        <taxon>Dawidia</taxon>
    </lineage>
</organism>
<feature type="signal peptide" evidence="1">
    <location>
        <begin position="1"/>
        <end position="21"/>
    </location>
</feature>
<evidence type="ECO:0000256" key="1">
    <source>
        <dbReference type="SAM" id="SignalP"/>
    </source>
</evidence>
<dbReference type="Proteomes" id="UP001319180">
    <property type="component" value="Unassembled WGS sequence"/>
</dbReference>
<name>A0AAP2GGZ7_9BACT</name>
<dbReference type="RefSeq" id="WP_254088728.1">
    <property type="nucleotide sequence ID" value="NZ_JAHESC010000003.1"/>
</dbReference>
<dbReference type="AlphaFoldDB" id="A0AAP2GGZ7"/>
<protein>
    <recommendedName>
        <fullName evidence="4">DUF4136 domain-containing protein</fullName>
    </recommendedName>
</protein>
<dbReference type="PROSITE" id="PS51257">
    <property type="entry name" value="PROKAR_LIPOPROTEIN"/>
    <property type="match status" value="1"/>
</dbReference>
<keyword evidence="3" id="KW-1185">Reference proteome</keyword>
<gene>
    <name evidence="2" type="ORF">KK078_02860</name>
</gene>
<proteinExistence type="predicted"/>
<reference evidence="2 3" key="1">
    <citation type="submission" date="2021-05" db="EMBL/GenBank/DDBJ databases">
        <title>A Polyphasic approach of four new species of the genus Ohtaekwangia: Ohtaekwangia histidinii sp. nov., Ohtaekwangia cretensis sp. nov., Ohtaekwangia indiensis sp. nov., Ohtaekwangia reichenbachii sp. nov. from diverse environment.</title>
        <authorList>
            <person name="Octaviana S."/>
        </authorList>
    </citation>
    <scope>NUCLEOTIDE SEQUENCE [LARGE SCALE GENOMIC DNA]</scope>
    <source>
        <strain evidence="2 3">PWU37</strain>
    </source>
</reference>
<evidence type="ECO:0000313" key="2">
    <source>
        <dbReference type="EMBL" id="MBT1685478.1"/>
    </source>
</evidence>
<comment type="caution">
    <text evidence="2">The sequence shown here is derived from an EMBL/GenBank/DDBJ whole genome shotgun (WGS) entry which is preliminary data.</text>
</comment>
<accession>A0AAP2GGZ7</accession>
<sequence length="211" mass="23680">MKKLLFIYFVLAAGVFSCAPATQVTGSWKNDKAPSEKIQSIMVTALTGRANARQTVENDLASALEKDGYKAVKSFDVIPPTFTQGKSPDKEALLAKIKGTDVDAILTVALIDQETENRYVPGSYGYAPMTRFGYYGRFWGYYNTWYPTLYSPGYYTEDKIYFLETNLYDARTEELLWSAQSETYNPGSLTEFSKEFSSVVLAKMEKDGALK</sequence>
<evidence type="ECO:0008006" key="4">
    <source>
        <dbReference type="Google" id="ProtNLM"/>
    </source>
</evidence>
<feature type="chain" id="PRO_5043021429" description="DUF4136 domain-containing protein" evidence="1">
    <location>
        <begin position="22"/>
        <end position="211"/>
    </location>
</feature>